<proteinExistence type="predicted"/>
<protein>
    <submittedName>
        <fullName evidence="1">Uncharacterized protein</fullName>
    </submittedName>
</protein>
<dbReference type="KEGG" id="sur:STAUR_8294"/>
<name>E3FWE2_STIAD</name>
<gene>
    <name evidence="1" type="ordered locus">STAUR_8294</name>
</gene>
<evidence type="ECO:0000313" key="2">
    <source>
        <dbReference type="Proteomes" id="UP000001351"/>
    </source>
</evidence>
<accession>E3FWE2</accession>
<dbReference type="AlphaFoldDB" id="E3FWE2"/>
<reference evidence="1 2" key="1">
    <citation type="journal article" date="2011" name="Mol. Biol. Evol.">
        <title>Comparative genomic analysis of fruiting body formation in Myxococcales.</title>
        <authorList>
            <person name="Huntley S."/>
            <person name="Hamann N."/>
            <person name="Wegener-Feldbrugge S."/>
            <person name="Treuner-Lange A."/>
            <person name="Kube M."/>
            <person name="Reinhardt R."/>
            <person name="Klages S."/>
            <person name="Muller R."/>
            <person name="Ronning C.M."/>
            <person name="Nierman W.C."/>
            <person name="Sogaard-Andersen L."/>
        </authorList>
    </citation>
    <scope>NUCLEOTIDE SEQUENCE [LARGE SCALE GENOMIC DNA]</scope>
    <source>
        <strain evidence="1 2">DW4/3-1</strain>
    </source>
</reference>
<dbReference type="STRING" id="378806.STAUR_8294"/>
<dbReference type="EMBL" id="CP002271">
    <property type="protein sequence ID" value="ADO76048.1"/>
    <property type="molecule type" value="Genomic_DNA"/>
</dbReference>
<dbReference type="Proteomes" id="UP000001351">
    <property type="component" value="Chromosome"/>
</dbReference>
<evidence type="ECO:0000313" key="1">
    <source>
        <dbReference type="EMBL" id="ADO76048.1"/>
    </source>
</evidence>
<sequence length="126" mass="13162">MLEWRPHHDSLEVLDALDGHCCRGPGGCGGTEGEVLAPLSQGDVEQQALSIGCEVDSQGYQTGRCLWINFCADSGYSCQVGVRYGVAIYDACGTLVNTVRCNVLGIGAQDPVLSSVPVQDSAASGQ</sequence>
<keyword evidence="2" id="KW-1185">Reference proteome</keyword>
<dbReference type="HOGENOM" id="CLU_1980221_0_0_7"/>
<organism evidence="1 2">
    <name type="scientific">Stigmatella aurantiaca (strain DW4/3-1)</name>
    <dbReference type="NCBI Taxonomy" id="378806"/>
    <lineage>
        <taxon>Bacteria</taxon>
        <taxon>Pseudomonadati</taxon>
        <taxon>Myxococcota</taxon>
        <taxon>Myxococcia</taxon>
        <taxon>Myxococcales</taxon>
        <taxon>Cystobacterineae</taxon>
        <taxon>Archangiaceae</taxon>
        <taxon>Stigmatella</taxon>
    </lineage>
</organism>